<accession>I0YU50</accession>
<dbReference type="InterPro" id="IPR016024">
    <property type="entry name" value="ARM-type_fold"/>
</dbReference>
<proteinExistence type="predicted"/>
<gene>
    <name evidence="1" type="ORF">COCSUDRAFT_56364</name>
</gene>
<dbReference type="SUPFAM" id="SSF53474">
    <property type="entry name" value="alpha/beta-Hydrolases"/>
    <property type="match status" value="1"/>
</dbReference>
<dbReference type="RefSeq" id="XP_005646463.1">
    <property type="nucleotide sequence ID" value="XM_005646406.1"/>
</dbReference>
<name>I0YU50_COCSC</name>
<dbReference type="PANTHER" id="PTHR48202:SF1">
    <property type="entry name" value="ALPHA_BETA-HYDROLASES SUPERFAMILY PROTEIN"/>
    <property type="match status" value="1"/>
</dbReference>
<organism evidence="1 2">
    <name type="scientific">Coccomyxa subellipsoidea (strain C-169)</name>
    <name type="common">Green microalga</name>
    <dbReference type="NCBI Taxonomy" id="574566"/>
    <lineage>
        <taxon>Eukaryota</taxon>
        <taxon>Viridiplantae</taxon>
        <taxon>Chlorophyta</taxon>
        <taxon>core chlorophytes</taxon>
        <taxon>Trebouxiophyceae</taxon>
        <taxon>Trebouxiophyceae incertae sedis</taxon>
        <taxon>Coccomyxaceae</taxon>
        <taxon>Coccomyxa</taxon>
        <taxon>Coccomyxa subellipsoidea</taxon>
    </lineage>
</organism>
<dbReference type="SUPFAM" id="SSF48371">
    <property type="entry name" value="ARM repeat"/>
    <property type="match status" value="2"/>
</dbReference>
<dbReference type="GeneID" id="17039904"/>
<reference evidence="1 2" key="1">
    <citation type="journal article" date="2012" name="Genome Biol.">
        <title>The genome of the polar eukaryotic microalga coccomyxa subellipsoidea reveals traits of cold adaptation.</title>
        <authorList>
            <person name="Blanc G."/>
            <person name="Agarkova I."/>
            <person name="Grimwood J."/>
            <person name="Kuo A."/>
            <person name="Brueggeman A."/>
            <person name="Dunigan D."/>
            <person name="Gurnon J."/>
            <person name="Ladunga I."/>
            <person name="Lindquist E."/>
            <person name="Lucas S."/>
            <person name="Pangilinan J."/>
            <person name="Proschold T."/>
            <person name="Salamov A."/>
            <person name="Schmutz J."/>
            <person name="Weeks D."/>
            <person name="Yamada T."/>
            <person name="Claverie J.M."/>
            <person name="Grigoriev I."/>
            <person name="Van Etten J."/>
            <person name="Lomsadze A."/>
            <person name="Borodovsky M."/>
        </authorList>
    </citation>
    <scope>NUCLEOTIDE SEQUENCE [LARGE SCALE GENOMIC DNA]</scope>
    <source>
        <strain evidence="1 2">C-169</strain>
    </source>
</reference>
<dbReference type="OrthoDB" id="5086500at2759"/>
<comment type="caution">
    <text evidence="1">The sequence shown here is derived from an EMBL/GenBank/DDBJ whole genome shotgun (WGS) entry which is preliminary data.</text>
</comment>
<dbReference type="Proteomes" id="UP000007264">
    <property type="component" value="Unassembled WGS sequence"/>
</dbReference>
<dbReference type="KEGG" id="csl:COCSUDRAFT_56364"/>
<dbReference type="eggNOG" id="KOG2029">
    <property type="taxonomic scope" value="Eukaryota"/>
</dbReference>
<dbReference type="InterPro" id="IPR011989">
    <property type="entry name" value="ARM-like"/>
</dbReference>
<dbReference type="EMBL" id="AGSI01000011">
    <property type="protein sequence ID" value="EIE21919.1"/>
    <property type="molecule type" value="Genomic_DNA"/>
</dbReference>
<evidence type="ECO:0008006" key="3">
    <source>
        <dbReference type="Google" id="ProtNLM"/>
    </source>
</evidence>
<dbReference type="PANTHER" id="PTHR48202">
    <property type="entry name" value="ALPHA/BETA-HYDROLASES SUPERFAMILY PROTEIN"/>
    <property type="match status" value="1"/>
</dbReference>
<dbReference type="Gene3D" id="3.40.50.1820">
    <property type="entry name" value="alpha/beta hydrolase"/>
    <property type="match status" value="1"/>
</dbReference>
<keyword evidence="2" id="KW-1185">Reference proteome</keyword>
<dbReference type="InterPro" id="IPR029058">
    <property type="entry name" value="AB_hydrolase_fold"/>
</dbReference>
<dbReference type="AlphaFoldDB" id="I0YU50"/>
<protein>
    <recommendedName>
        <fullName evidence="3">Protein SERAC1</fullName>
    </recommendedName>
</protein>
<dbReference type="Gene3D" id="1.25.10.10">
    <property type="entry name" value="Leucine-rich Repeat Variant"/>
    <property type="match status" value="1"/>
</dbReference>
<evidence type="ECO:0000313" key="1">
    <source>
        <dbReference type="EMBL" id="EIE21919.1"/>
    </source>
</evidence>
<evidence type="ECO:0000313" key="2">
    <source>
        <dbReference type="Proteomes" id="UP000007264"/>
    </source>
</evidence>
<sequence length="872" mass="93674">MSIAQQAEAWAESQEHAEVLVMVGGRVLLSWLLTTAAKSDSSAEQLNAERALLNLLQHRALPKMLDIAGKSPDSDEFADALLSALGGITLPAAASIDEIRSMLAKGESGPRIQELAIACLSDYAESSVVNCGKIAMIGGGPELGQIASSAIQEGRRYTLETQLTRMMGILARDCPIRHLLGMGQWLDPLLFFVADASAERNWSLAARAMDSFSACIKYGSQLDAEVATANVYPLLERLAGESDLLLRRSLLTAVAALAQPGTVRGDLPDAVRDRWAERILEWICSDSCEEPLRFACAEALAALASDNGPGGLDVACAWLGDLLVFLTRGVKTYQSIREALIQRSPSVTAPQEVTEAVYSNAVSVLPAYARGCAAELRGISERAASWAEPPPHMDDVAQPTSPPPASAQLEARLADPLLCRCLKVMCALVANEPAKQQWLRSAGILQVLYRLTLGMQPQDDDSDEQEEDISPAMGQHISNALQRQIARLLAILSADERALGSFQGSGWQRWLDVSASTEDCELSSHARRATLNLESAQAVAFAEMDDVGMRQPVIGEANSTALQGPRLVMRDAVHLFDPGARHHHVLATEGTATSSPEAPSIDVVFVHGIRGGPFVTWRRERTPGLPPQPPPAVEHDQCWPSTWLADDMPTARLLSMEYAAPASGWEGQSLPLWGTVGQLMDQLTAAGVGQRPVIFVCHSMGGILIKEMLAKSANEGAPAHHRRLLDATAGLVFYATPHHGSWLADIGWNLRFLGASPASSVVHLKPGSHLEDVNSVIRGLHESGRLAVLSFCEGMPLSLVPMLPRLVVVPAETASPGYGDTVLLPSADHIDACKPPSRQDPAYAELLGLITRVSQKHGAPRQTSMHETEGQQ</sequence>